<keyword evidence="2" id="KW-1185">Reference proteome</keyword>
<dbReference type="EMBL" id="JAMPLM010000056">
    <property type="protein sequence ID" value="MEP1062200.1"/>
    <property type="molecule type" value="Genomic_DNA"/>
</dbReference>
<evidence type="ECO:0000313" key="1">
    <source>
        <dbReference type="EMBL" id="MEP1062200.1"/>
    </source>
</evidence>
<proteinExistence type="predicted"/>
<evidence type="ECO:0000313" key="2">
    <source>
        <dbReference type="Proteomes" id="UP001476950"/>
    </source>
</evidence>
<sequence length="119" mass="13569">MEARLMGGLQMFEISHFNHVVRAISVETGWRVLVLERLATPLQYNDYQSSAVYPTAADAIASGVQFIQRQQTLLALWEFLDDCYGSSIITETELDALSASLCLFCSFKDVHSEYGYWYR</sequence>
<name>A0ABV0KSK5_9CYAN</name>
<accession>A0ABV0KSK5</accession>
<gene>
    <name evidence="1" type="ORF">NDI38_27895</name>
</gene>
<dbReference type="Proteomes" id="UP001476950">
    <property type="component" value="Unassembled WGS sequence"/>
</dbReference>
<organism evidence="1 2">
    <name type="scientific">Stenomitos frigidus AS-A4</name>
    <dbReference type="NCBI Taxonomy" id="2933935"/>
    <lineage>
        <taxon>Bacteria</taxon>
        <taxon>Bacillati</taxon>
        <taxon>Cyanobacteriota</taxon>
        <taxon>Cyanophyceae</taxon>
        <taxon>Leptolyngbyales</taxon>
        <taxon>Leptolyngbyaceae</taxon>
        <taxon>Stenomitos</taxon>
    </lineage>
</organism>
<protein>
    <submittedName>
        <fullName evidence="1">Uncharacterized protein</fullName>
    </submittedName>
</protein>
<comment type="caution">
    <text evidence="1">The sequence shown here is derived from an EMBL/GenBank/DDBJ whole genome shotgun (WGS) entry which is preliminary data.</text>
</comment>
<dbReference type="RefSeq" id="WP_190449945.1">
    <property type="nucleotide sequence ID" value="NZ_JAMPLM010000056.1"/>
</dbReference>
<reference evidence="1 2" key="1">
    <citation type="submission" date="2022-04" db="EMBL/GenBank/DDBJ databases">
        <title>Positive selection, recombination, and allopatry shape intraspecific diversity of widespread and dominant cyanobacteria.</title>
        <authorList>
            <person name="Wei J."/>
            <person name="Shu W."/>
            <person name="Hu C."/>
        </authorList>
    </citation>
    <scope>NUCLEOTIDE SEQUENCE [LARGE SCALE GENOMIC DNA]</scope>
    <source>
        <strain evidence="1 2">AS-A4</strain>
    </source>
</reference>